<organism evidence="1 2">
    <name type="scientific">Sphingobacterium nematocida</name>
    <dbReference type="NCBI Taxonomy" id="1513896"/>
    <lineage>
        <taxon>Bacteria</taxon>
        <taxon>Pseudomonadati</taxon>
        <taxon>Bacteroidota</taxon>
        <taxon>Sphingobacteriia</taxon>
        <taxon>Sphingobacteriales</taxon>
        <taxon>Sphingobacteriaceae</taxon>
        <taxon>Sphingobacterium</taxon>
    </lineage>
</organism>
<dbReference type="OrthoDB" id="996847at2"/>
<proteinExistence type="predicted"/>
<dbReference type="AlphaFoldDB" id="A0A1T5CR17"/>
<dbReference type="STRING" id="1513896.SAMN05660841_01515"/>
<gene>
    <name evidence="1" type="ORF">SAMN05660841_01515</name>
</gene>
<name>A0A1T5CR17_9SPHI</name>
<evidence type="ECO:0000313" key="1">
    <source>
        <dbReference type="EMBL" id="SKB61600.1"/>
    </source>
</evidence>
<keyword evidence="2" id="KW-1185">Reference proteome</keyword>
<reference evidence="2" key="1">
    <citation type="submission" date="2017-02" db="EMBL/GenBank/DDBJ databases">
        <authorList>
            <person name="Varghese N."/>
            <person name="Submissions S."/>
        </authorList>
    </citation>
    <scope>NUCLEOTIDE SEQUENCE [LARGE SCALE GENOMIC DNA]</scope>
    <source>
        <strain evidence="2">DSM 24091</strain>
    </source>
</reference>
<sequence>MKQFSTFLLLFFVFSTVDAQRRQIQEDIFGNLESISNDKSYKAKLERNIFDDLVFTDSKNNKLHFEKKYLEREFPGVLADKKKQSEMLTRLIRENRRQSSYSAKFSIDIFDNLIIEDNQGYKLKRGTDIFGNENVVEEYGGTKTSFKRTLNGGLEYIDGTEKASLSKDIFDRWIYKDSFGNEIQFGKSSWERILRRYHSEESVFNGLLDDYFYR</sequence>
<accession>A0A1T5CR17</accession>
<protein>
    <submittedName>
        <fullName evidence="1">Uncharacterized protein</fullName>
    </submittedName>
</protein>
<dbReference type="EMBL" id="FUZF01000004">
    <property type="protein sequence ID" value="SKB61600.1"/>
    <property type="molecule type" value="Genomic_DNA"/>
</dbReference>
<dbReference type="RefSeq" id="WP_079642479.1">
    <property type="nucleotide sequence ID" value="NZ_FUZF01000004.1"/>
</dbReference>
<dbReference type="Proteomes" id="UP000190150">
    <property type="component" value="Unassembled WGS sequence"/>
</dbReference>
<evidence type="ECO:0000313" key="2">
    <source>
        <dbReference type="Proteomes" id="UP000190150"/>
    </source>
</evidence>